<protein>
    <recommendedName>
        <fullName evidence="1">Transposase Tc1-like domain-containing protein</fullName>
    </recommendedName>
</protein>
<gene>
    <name evidence="2" type="ORF">GIL414_LOCUS8038</name>
</gene>
<evidence type="ECO:0000313" key="2">
    <source>
        <dbReference type="EMBL" id="CAF3930326.1"/>
    </source>
</evidence>
<sequence>MKSKDLQTLAFSQYQNGDGSQKIFEDLSGSVSLPTIERWYRSIRQTGCITLSKSTGCPKTIRTKAAIQKVKHRLNKRKSVSSRKLVRELSISRTSVRRILKDDLGLHACKVQNEPMLTDEHKEKRIQFANWIRNNFRKEDTMRILFSDEKMFDIDGVYNSQNDRIWAVDRSEADIKGGTRQKRKFPQKIMV</sequence>
<dbReference type="InterPro" id="IPR036397">
    <property type="entry name" value="RNaseH_sf"/>
</dbReference>
<evidence type="ECO:0000259" key="1">
    <source>
        <dbReference type="Pfam" id="PF01498"/>
    </source>
</evidence>
<accession>A0A8S2M8R6</accession>
<dbReference type="PANTHER" id="PTHR46068">
    <property type="entry name" value="PROTEIN CBG27172"/>
    <property type="match status" value="1"/>
</dbReference>
<feature type="domain" description="Transposase Tc1-like" evidence="1">
    <location>
        <begin position="75"/>
        <end position="130"/>
    </location>
</feature>
<evidence type="ECO:0000313" key="3">
    <source>
        <dbReference type="Proteomes" id="UP000681720"/>
    </source>
</evidence>
<name>A0A8S2M8R6_9BILA</name>
<dbReference type="Proteomes" id="UP000681720">
    <property type="component" value="Unassembled WGS sequence"/>
</dbReference>
<dbReference type="InterPro" id="IPR002492">
    <property type="entry name" value="Transposase_Tc1-like"/>
</dbReference>
<organism evidence="2 3">
    <name type="scientific">Rotaria magnacalcarata</name>
    <dbReference type="NCBI Taxonomy" id="392030"/>
    <lineage>
        <taxon>Eukaryota</taxon>
        <taxon>Metazoa</taxon>
        <taxon>Spiralia</taxon>
        <taxon>Gnathifera</taxon>
        <taxon>Rotifera</taxon>
        <taxon>Eurotatoria</taxon>
        <taxon>Bdelloidea</taxon>
        <taxon>Philodinida</taxon>
        <taxon>Philodinidae</taxon>
        <taxon>Rotaria</taxon>
    </lineage>
</organism>
<dbReference type="GO" id="GO:0006313">
    <property type="term" value="P:DNA transposition"/>
    <property type="evidence" value="ECO:0007669"/>
    <property type="project" value="InterPro"/>
</dbReference>
<dbReference type="EMBL" id="CAJOBJ010002552">
    <property type="protein sequence ID" value="CAF3930326.1"/>
    <property type="molecule type" value="Genomic_DNA"/>
</dbReference>
<comment type="caution">
    <text evidence="2">The sequence shown here is derived from an EMBL/GenBank/DDBJ whole genome shotgun (WGS) entry which is preliminary data.</text>
</comment>
<dbReference type="GO" id="GO:0003677">
    <property type="term" value="F:DNA binding"/>
    <property type="evidence" value="ECO:0007669"/>
    <property type="project" value="InterPro"/>
</dbReference>
<dbReference type="GO" id="GO:0015074">
    <property type="term" value="P:DNA integration"/>
    <property type="evidence" value="ECO:0007669"/>
    <property type="project" value="InterPro"/>
</dbReference>
<dbReference type="Gene3D" id="3.30.420.10">
    <property type="entry name" value="Ribonuclease H-like superfamily/Ribonuclease H"/>
    <property type="match status" value="1"/>
</dbReference>
<reference evidence="2" key="1">
    <citation type="submission" date="2021-02" db="EMBL/GenBank/DDBJ databases">
        <authorList>
            <person name="Nowell W R."/>
        </authorList>
    </citation>
    <scope>NUCLEOTIDE SEQUENCE</scope>
</reference>
<dbReference type="PANTHER" id="PTHR46068:SF1">
    <property type="entry name" value="TRANSPOSASE IS30-LIKE HTH DOMAIN-CONTAINING PROTEIN"/>
    <property type="match status" value="1"/>
</dbReference>
<dbReference type="Pfam" id="PF01498">
    <property type="entry name" value="HTH_Tnp_Tc3_2"/>
    <property type="match status" value="1"/>
</dbReference>
<proteinExistence type="predicted"/>
<dbReference type="AlphaFoldDB" id="A0A8S2M8R6"/>